<proteinExistence type="predicted"/>
<evidence type="ECO:0000313" key="1">
    <source>
        <dbReference type="EMBL" id="OCT97955.1"/>
    </source>
</evidence>
<accession>A0A974I1L1</accession>
<organism evidence="1 2">
    <name type="scientific">Xenopus laevis</name>
    <name type="common">African clawed frog</name>
    <dbReference type="NCBI Taxonomy" id="8355"/>
    <lineage>
        <taxon>Eukaryota</taxon>
        <taxon>Metazoa</taxon>
        <taxon>Chordata</taxon>
        <taxon>Craniata</taxon>
        <taxon>Vertebrata</taxon>
        <taxon>Euteleostomi</taxon>
        <taxon>Amphibia</taxon>
        <taxon>Batrachia</taxon>
        <taxon>Anura</taxon>
        <taxon>Pipoidea</taxon>
        <taxon>Pipidae</taxon>
        <taxon>Xenopodinae</taxon>
        <taxon>Xenopus</taxon>
        <taxon>Xenopus</taxon>
    </lineage>
</organism>
<protein>
    <submittedName>
        <fullName evidence="1">Uncharacterized protein</fullName>
    </submittedName>
</protein>
<sequence>MVFGCGQNKEQLKDVHLFKGLMSLRDFTFKPVMNMANCAANPCSSAVQQEAVRAVLKKQEQQGGDWWMQFHNDWERDRTESVVKTPEVSETSWMVKETPAAGCKPGERSKVLQDLREWQQKFSVTVPQQLQMWAEVRPAAEAVAGGGELPGAKEAPTKSSVKETNVFCVPQRELYRQDVLVLQQCKVRQMKRDDLCHMEEPCWRCHRVGECVPTCPLLKQLEVREASQVPRESTAFGFKVQSGIFGQNSSPEVPHRRPYYWNGETILKGVVEREQQAGGLKDCDSLFTGKVRRDVVQGTDFPLVRDSLYNNEVLHVGQSNQLGNVYPMQNVMFNFAEKCSEVNSESMTVGCELKHIEKSVGVTPKCNVPLEPVKEVVHSGKHAEAESECVQHNMSENCVGNSDGGYLKGEVNLKPCPMYNMHECVCKSETVCKTECTYCFGPGHITDNCPFKKCDAARVKLKEAFDLYFKSKDLREKSDSGGDSQTTYSEPLETEGCVKLSECMLSGNQTECVVEKDNMVTNGGKPHGVNVEESKIDVKLPLKAPDCEILDTPDPVCDPTPVLQAVEGVLQTESVCLFVDESSMNTDNAAKCGFLANTEHINDCVCVTQICGQEGHPTVGKCKRQSVQDCDAKACVSDWVDTSPAKVSSPVNKKQEVCVCVCVTTSIAIHVLDPGDRGNKVALKGSSKRVIPSMEEFLLGFQCAHPYGLKQRGGICGSD</sequence>
<gene>
    <name evidence="1" type="ORF">XELAEV_18010183mg</name>
</gene>
<name>A0A974I1L1_XENLA</name>
<evidence type="ECO:0000313" key="2">
    <source>
        <dbReference type="Proteomes" id="UP000694892"/>
    </source>
</evidence>
<reference evidence="2" key="1">
    <citation type="journal article" date="2016" name="Nature">
        <title>Genome evolution in the allotetraploid frog Xenopus laevis.</title>
        <authorList>
            <person name="Session A.M."/>
            <person name="Uno Y."/>
            <person name="Kwon T."/>
            <person name="Chapman J.A."/>
            <person name="Toyoda A."/>
            <person name="Takahashi S."/>
            <person name="Fukui A."/>
            <person name="Hikosaka A."/>
            <person name="Suzuki A."/>
            <person name="Kondo M."/>
            <person name="van Heeringen S.J."/>
            <person name="Quigley I."/>
            <person name="Heinz S."/>
            <person name="Ogino H."/>
            <person name="Ochi H."/>
            <person name="Hellsten U."/>
            <person name="Lyons J.B."/>
            <person name="Simakov O."/>
            <person name="Putnam N."/>
            <person name="Stites J."/>
            <person name="Kuroki Y."/>
            <person name="Tanaka T."/>
            <person name="Michiue T."/>
            <person name="Watanabe M."/>
            <person name="Bogdanovic O."/>
            <person name="Lister R."/>
            <person name="Georgiou G."/>
            <person name="Paranjpe S.S."/>
            <person name="van Kruijsbergen I."/>
            <person name="Shu S."/>
            <person name="Carlson J."/>
            <person name="Kinoshita T."/>
            <person name="Ohta Y."/>
            <person name="Mawaribuchi S."/>
            <person name="Jenkins J."/>
            <person name="Grimwood J."/>
            <person name="Schmutz J."/>
            <person name="Mitros T."/>
            <person name="Mozaffari S.V."/>
            <person name="Suzuki Y."/>
            <person name="Haramoto Y."/>
            <person name="Yamamoto T.S."/>
            <person name="Takagi C."/>
            <person name="Heald R."/>
            <person name="Miller K."/>
            <person name="Haudenschild C."/>
            <person name="Kitzman J."/>
            <person name="Nakayama T."/>
            <person name="Izutsu Y."/>
            <person name="Robert J."/>
            <person name="Fortriede J."/>
            <person name="Burns K."/>
            <person name="Lotay V."/>
            <person name="Karimi K."/>
            <person name="Yasuoka Y."/>
            <person name="Dichmann D.S."/>
            <person name="Flajnik M.F."/>
            <person name="Houston D.W."/>
            <person name="Shendure J."/>
            <person name="DuPasquier L."/>
            <person name="Vize P.D."/>
            <person name="Zorn A.M."/>
            <person name="Ito M."/>
            <person name="Marcotte E.M."/>
            <person name="Wallingford J.B."/>
            <person name="Ito Y."/>
            <person name="Asashima M."/>
            <person name="Ueno N."/>
            <person name="Matsuda Y."/>
            <person name="Veenstra G.J."/>
            <person name="Fujiyama A."/>
            <person name="Harland R.M."/>
            <person name="Taira M."/>
            <person name="Rokhsar D.S."/>
        </authorList>
    </citation>
    <scope>NUCLEOTIDE SEQUENCE [LARGE SCALE GENOMIC DNA]</scope>
    <source>
        <strain evidence="2">J</strain>
    </source>
</reference>
<dbReference type="AlphaFoldDB" id="A0A974I1L1"/>
<dbReference type="EMBL" id="CM004467">
    <property type="protein sequence ID" value="OCT97955.1"/>
    <property type="molecule type" value="Genomic_DNA"/>
</dbReference>
<dbReference type="Proteomes" id="UP000694892">
    <property type="component" value="Chromosome 1S"/>
</dbReference>